<dbReference type="GO" id="GO:0018169">
    <property type="term" value="F:ribosomal S6-glutamic acid ligase activity"/>
    <property type="evidence" value="ECO:0007669"/>
    <property type="project" value="TreeGrafter"/>
</dbReference>
<dbReference type="AlphaFoldDB" id="A0A1M4VGA9"/>
<dbReference type="Gene3D" id="3.30.470.20">
    <property type="entry name" value="ATP-grasp fold, B domain"/>
    <property type="match status" value="2"/>
</dbReference>
<dbReference type="NCBIfam" id="NF010623">
    <property type="entry name" value="PRK14016.1"/>
    <property type="match status" value="1"/>
</dbReference>
<dbReference type="InterPro" id="IPR044019">
    <property type="entry name" value="Cyanophycin_syn_N"/>
</dbReference>
<evidence type="ECO:0000313" key="5">
    <source>
        <dbReference type="Proteomes" id="UP000242857"/>
    </source>
</evidence>
<dbReference type="Pfam" id="PF13549">
    <property type="entry name" value="ATP-grasp_5"/>
    <property type="match status" value="1"/>
</dbReference>
<proteinExistence type="predicted"/>
<dbReference type="InterPro" id="IPR011761">
    <property type="entry name" value="ATP-grasp"/>
</dbReference>
<dbReference type="Gene3D" id="3.40.1190.10">
    <property type="entry name" value="Mur-like, catalytic domain"/>
    <property type="match status" value="1"/>
</dbReference>
<dbReference type="GO" id="GO:0005524">
    <property type="term" value="F:ATP binding"/>
    <property type="evidence" value="ECO:0007669"/>
    <property type="project" value="UniProtKB-UniRule"/>
</dbReference>
<dbReference type="GO" id="GO:0005737">
    <property type="term" value="C:cytoplasm"/>
    <property type="evidence" value="ECO:0007669"/>
    <property type="project" value="TreeGrafter"/>
</dbReference>
<accession>A0A1M4VGA9</accession>
<keyword evidence="1" id="KW-0464">Manganese</keyword>
<evidence type="ECO:0000256" key="2">
    <source>
        <dbReference type="PROSITE-ProRule" id="PRU00409"/>
    </source>
</evidence>
<organism evidence="4 5">
    <name type="scientific">Thermomonas hydrothermalis</name>
    <dbReference type="NCBI Taxonomy" id="213588"/>
    <lineage>
        <taxon>Bacteria</taxon>
        <taxon>Pseudomonadati</taxon>
        <taxon>Pseudomonadota</taxon>
        <taxon>Gammaproteobacteria</taxon>
        <taxon>Lysobacterales</taxon>
        <taxon>Lysobacteraceae</taxon>
        <taxon>Thermomonas</taxon>
    </lineage>
</organism>
<evidence type="ECO:0000256" key="1">
    <source>
        <dbReference type="ARBA" id="ARBA00023211"/>
    </source>
</evidence>
<dbReference type="SUPFAM" id="SSF56059">
    <property type="entry name" value="Glutathione synthetase ATP-binding domain-like"/>
    <property type="match status" value="1"/>
</dbReference>
<dbReference type="RefSeq" id="WP_072755448.1">
    <property type="nucleotide sequence ID" value="NZ_FQUK01000011.1"/>
</dbReference>
<dbReference type="GO" id="GO:0009432">
    <property type="term" value="P:SOS response"/>
    <property type="evidence" value="ECO:0007669"/>
    <property type="project" value="TreeGrafter"/>
</dbReference>
<dbReference type="PANTHER" id="PTHR21621">
    <property type="entry name" value="RIBOSOMAL PROTEIN S6 MODIFICATION PROTEIN"/>
    <property type="match status" value="1"/>
</dbReference>
<gene>
    <name evidence="4" type="ORF">SAMN02745204_00924</name>
</gene>
<dbReference type="Proteomes" id="UP000242857">
    <property type="component" value="Unassembled WGS sequence"/>
</dbReference>
<sequence>MTFDDIRFLRITYLRGPNLWTYRPVLEAWVDIGALEDYPSDRIDGLTERLLAWLPGLQEHRCSRGVPGGFVQRLREGTWAAHILEHVTLEVQTQVGMQTGFGKAREAGPRGLYKLVVRSRDEQVSRGCLMLARDLLMAAINATPFDLEARLAPLRALADRRLLGPSTTAIVEAARARGIPHLALTDGNLVQLGYGARQRRIWTAETEHTSAIAESISRDKDLTKTLLATCGVPVPEGRLVDSPEDAWEAAQEIGLPVVVKPLDANHGRGVFADLRSQQDVETAYAGALAEGSGVMVERFIEGEEHRLLVVGDRLIAANRGFTASVVGDGQSTIRTLIDQQINSDPRRGEEEEYPLETLYLEREPIALHELSRQGYTPDSVPAAGCEVLVLRHGNMAFDVTDEVHPQVAAAAVLAARVVGLDIAGIDLVTRDISKPLSETGGAIVEVNAGPSLLMHLKPASGTPRPVGQAIVDHLFPPGEDGRIPVIGILGRREPTLLAHLLAHLLYLAGCRVGLACGDGVFLDQRQIRASSGVHYDGGECLLINRDIEAAVIETSARAILSEGLPYDRCQVGVVTDADPDPSLAEFYIDTPDRLQAVLRTQIDVVLARGAAVLNACEPQVAALAPLCDGEVIYFARDVDQAPGLDAHLAAGGRAVFMRGGALVLAAGQQEEPLARALRFRLTGPGASPAQVEAVLAAIACAWALDVPPALIPAGIEHFQQTWMAAVHVADQVND</sequence>
<dbReference type="InterPro" id="IPR011810">
    <property type="entry name" value="Cya_phycin_syn"/>
</dbReference>
<dbReference type="EMBL" id="FQUK01000011">
    <property type="protein sequence ID" value="SHE68056.1"/>
    <property type="molecule type" value="Genomic_DNA"/>
</dbReference>
<dbReference type="PROSITE" id="PS50975">
    <property type="entry name" value="ATP_GRASP"/>
    <property type="match status" value="1"/>
</dbReference>
<dbReference type="Pfam" id="PF18921">
    <property type="entry name" value="Cyanophycin_syn"/>
    <property type="match status" value="1"/>
</dbReference>
<dbReference type="SUPFAM" id="SSF53623">
    <property type="entry name" value="MurD-like peptide ligases, catalytic domain"/>
    <property type="match status" value="1"/>
</dbReference>
<dbReference type="GO" id="GO:0046872">
    <property type="term" value="F:metal ion binding"/>
    <property type="evidence" value="ECO:0007669"/>
    <property type="project" value="InterPro"/>
</dbReference>
<dbReference type="PANTHER" id="PTHR21621:SF0">
    <property type="entry name" value="BETA-CITRYLGLUTAMATE SYNTHASE B-RELATED"/>
    <property type="match status" value="1"/>
</dbReference>
<reference evidence="5" key="1">
    <citation type="submission" date="2016-11" db="EMBL/GenBank/DDBJ databases">
        <authorList>
            <person name="Varghese N."/>
            <person name="Submissions S."/>
        </authorList>
    </citation>
    <scope>NUCLEOTIDE SEQUENCE [LARGE SCALE GENOMIC DNA]</scope>
    <source>
        <strain evidence="5">DSM 14834</strain>
    </source>
</reference>
<dbReference type="NCBIfam" id="TIGR02068">
    <property type="entry name" value="cya_phycin_syn"/>
    <property type="match status" value="1"/>
</dbReference>
<dbReference type="STRING" id="213588.SAMN02745204_00924"/>
<evidence type="ECO:0000313" key="4">
    <source>
        <dbReference type="EMBL" id="SHE68056.1"/>
    </source>
</evidence>
<keyword evidence="2" id="KW-0547">Nucleotide-binding</keyword>
<protein>
    <submittedName>
        <fullName evidence="4">Cyanophycin synthetase</fullName>
    </submittedName>
</protein>
<keyword evidence="2" id="KW-0067">ATP-binding</keyword>
<dbReference type="InterPro" id="IPR036565">
    <property type="entry name" value="Mur-like_cat_sf"/>
</dbReference>
<keyword evidence="5" id="KW-1185">Reference proteome</keyword>
<feature type="domain" description="ATP-grasp" evidence="3">
    <location>
        <begin position="224"/>
        <end position="475"/>
    </location>
</feature>
<dbReference type="OrthoDB" id="9803907at2"/>
<evidence type="ECO:0000259" key="3">
    <source>
        <dbReference type="PROSITE" id="PS50975"/>
    </source>
</evidence>
<name>A0A1M4VGA9_9GAMM</name>